<keyword evidence="1" id="KW-0472">Membrane</keyword>
<keyword evidence="1" id="KW-0812">Transmembrane</keyword>
<evidence type="ECO:0000256" key="1">
    <source>
        <dbReference type="SAM" id="Phobius"/>
    </source>
</evidence>
<proteinExistence type="predicted"/>
<organism evidence="2 3">
    <name type="scientific">Nonomuraea recticatena</name>
    <dbReference type="NCBI Taxonomy" id="46178"/>
    <lineage>
        <taxon>Bacteria</taxon>
        <taxon>Bacillati</taxon>
        <taxon>Actinomycetota</taxon>
        <taxon>Actinomycetes</taxon>
        <taxon>Streptosporangiales</taxon>
        <taxon>Streptosporangiaceae</taxon>
        <taxon>Nonomuraea</taxon>
    </lineage>
</organism>
<feature type="transmembrane region" description="Helical" evidence="1">
    <location>
        <begin position="12"/>
        <end position="31"/>
    </location>
</feature>
<comment type="caution">
    <text evidence="2">The sequence shown here is derived from an EMBL/GenBank/DDBJ whole genome shotgun (WGS) entry which is preliminary data.</text>
</comment>
<evidence type="ECO:0008006" key="4">
    <source>
        <dbReference type="Google" id="ProtNLM"/>
    </source>
</evidence>
<evidence type="ECO:0000313" key="2">
    <source>
        <dbReference type="EMBL" id="GAA2655827.1"/>
    </source>
</evidence>
<keyword evidence="3" id="KW-1185">Reference proteome</keyword>
<gene>
    <name evidence="2" type="ORF">GCM10010412_025420</name>
</gene>
<dbReference type="EMBL" id="BAAATE010000005">
    <property type="protein sequence ID" value="GAA2655827.1"/>
    <property type="molecule type" value="Genomic_DNA"/>
</dbReference>
<sequence>MPAHARATPTSAIPAVTAFVHTATCAVAIAVSPKAATSDRHLNSAPRKAGRSRACGMCGWFRGCPSPGGPPAVKWWSEELQRRKLPLRDTRLGVTLVMSQGSDVLS</sequence>
<accession>A0ABP6E206</accession>
<name>A0ABP6E206_9ACTN</name>
<dbReference type="Proteomes" id="UP001501666">
    <property type="component" value="Unassembled WGS sequence"/>
</dbReference>
<evidence type="ECO:0000313" key="3">
    <source>
        <dbReference type="Proteomes" id="UP001501666"/>
    </source>
</evidence>
<protein>
    <recommendedName>
        <fullName evidence="4">Secreted protein</fullName>
    </recommendedName>
</protein>
<reference evidence="3" key="1">
    <citation type="journal article" date="2019" name="Int. J. Syst. Evol. Microbiol.">
        <title>The Global Catalogue of Microorganisms (GCM) 10K type strain sequencing project: providing services to taxonomists for standard genome sequencing and annotation.</title>
        <authorList>
            <consortium name="The Broad Institute Genomics Platform"/>
            <consortium name="The Broad Institute Genome Sequencing Center for Infectious Disease"/>
            <person name="Wu L."/>
            <person name="Ma J."/>
        </authorList>
    </citation>
    <scope>NUCLEOTIDE SEQUENCE [LARGE SCALE GENOMIC DNA]</scope>
    <source>
        <strain evidence="3">JCM 6835</strain>
    </source>
</reference>
<keyword evidence="1" id="KW-1133">Transmembrane helix</keyword>